<comment type="caution">
    <text evidence="2">The sequence shown here is derived from an EMBL/GenBank/DDBJ whole genome shotgun (WGS) entry which is preliminary data.</text>
</comment>
<sequence>MATLSIWKFDTPEGAENALRTLQNLQAQRLVVVDDASVVSWRAGKRRPKTYQAGTVAGTTAGTAALSGAFWGLLFGMLFLLPIVGIAMGAAVGLAAGLSRLGLSDELLGQVRDRITPGTSALFLLTHDAVVERIEEAFGDTTAELLTSNLDREQEAALREAFAPEDGADTPAPVR</sequence>
<keyword evidence="1" id="KW-1133">Transmembrane helix</keyword>
<protein>
    <submittedName>
        <fullName evidence="2">DUF1269 domain-containing protein</fullName>
    </submittedName>
</protein>
<evidence type="ECO:0000313" key="2">
    <source>
        <dbReference type="EMBL" id="GAA1862903.1"/>
    </source>
</evidence>
<dbReference type="EMBL" id="BAAAQK010000018">
    <property type="protein sequence ID" value="GAA1862903.1"/>
    <property type="molecule type" value="Genomic_DNA"/>
</dbReference>
<dbReference type="Proteomes" id="UP001500449">
    <property type="component" value="Unassembled WGS sequence"/>
</dbReference>
<accession>A0ABN2NCC6</accession>
<feature type="transmembrane region" description="Helical" evidence="1">
    <location>
        <begin position="77"/>
        <end position="98"/>
    </location>
</feature>
<evidence type="ECO:0000256" key="1">
    <source>
        <dbReference type="SAM" id="Phobius"/>
    </source>
</evidence>
<gene>
    <name evidence="2" type="ORF">GCM10009836_49070</name>
</gene>
<organism evidence="2 3">
    <name type="scientific">Pseudonocardia ailaonensis</name>
    <dbReference type="NCBI Taxonomy" id="367279"/>
    <lineage>
        <taxon>Bacteria</taxon>
        <taxon>Bacillati</taxon>
        <taxon>Actinomycetota</taxon>
        <taxon>Actinomycetes</taxon>
        <taxon>Pseudonocardiales</taxon>
        <taxon>Pseudonocardiaceae</taxon>
        <taxon>Pseudonocardia</taxon>
    </lineage>
</organism>
<proteinExistence type="predicted"/>
<keyword evidence="1" id="KW-0812">Transmembrane</keyword>
<name>A0ABN2NCC6_9PSEU</name>
<dbReference type="InterPro" id="IPR009200">
    <property type="entry name" value="DUF1269_membrane"/>
</dbReference>
<dbReference type="RefSeq" id="WP_344421486.1">
    <property type="nucleotide sequence ID" value="NZ_BAAAQK010000018.1"/>
</dbReference>
<keyword evidence="3" id="KW-1185">Reference proteome</keyword>
<evidence type="ECO:0000313" key="3">
    <source>
        <dbReference type="Proteomes" id="UP001500449"/>
    </source>
</evidence>
<dbReference type="Pfam" id="PF06897">
    <property type="entry name" value="DUF1269"/>
    <property type="match status" value="1"/>
</dbReference>
<feature type="transmembrane region" description="Helical" evidence="1">
    <location>
        <begin position="51"/>
        <end position="71"/>
    </location>
</feature>
<keyword evidence="1" id="KW-0472">Membrane</keyword>
<reference evidence="2 3" key="1">
    <citation type="journal article" date="2019" name="Int. J. Syst. Evol. Microbiol.">
        <title>The Global Catalogue of Microorganisms (GCM) 10K type strain sequencing project: providing services to taxonomists for standard genome sequencing and annotation.</title>
        <authorList>
            <consortium name="The Broad Institute Genomics Platform"/>
            <consortium name="The Broad Institute Genome Sequencing Center for Infectious Disease"/>
            <person name="Wu L."/>
            <person name="Ma J."/>
        </authorList>
    </citation>
    <scope>NUCLEOTIDE SEQUENCE [LARGE SCALE GENOMIC DNA]</scope>
    <source>
        <strain evidence="2 3">JCM 16009</strain>
    </source>
</reference>